<evidence type="ECO:0000313" key="3">
    <source>
        <dbReference type="Proteomes" id="UP001434883"/>
    </source>
</evidence>
<feature type="compositionally biased region" description="Basic and acidic residues" evidence="1">
    <location>
        <begin position="46"/>
        <end position="56"/>
    </location>
</feature>
<comment type="caution">
    <text evidence="2">The sequence shown here is derived from an EMBL/GenBank/DDBJ whole genome shotgun (WGS) entry which is preliminary data.</text>
</comment>
<feature type="region of interest" description="Disordered" evidence="1">
    <location>
        <begin position="1"/>
        <end position="56"/>
    </location>
</feature>
<gene>
    <name evidence="2" type="ORF">XENOCAPTIV_025966</name>
</gene>
<keyword evidence="3" id="KW-1185">Reference proteome</keyword>
<protein>
    <submittedName>
        <fullName evidence="2">Uncharacterized protein</fullName>
    </submittedName>
</protein>
<proteinExistence type="predicted"/>
<organism evidence="2 3">
    <name type="scientific">Xenoophorus captivus</name>
    <dbReference type="NCBI Taxonomy" id="1517983"/>
    <lineage>
        <taxon>Eukaryota</taxon>
        <taxon>Metazoa</taxon>
        <taxon>Chordata</taxon>
        <taxon>Craniata</taxon>
        <taxon>Vertebrata</taxon>
        <taxon>Euteleostomi</taxon>
        <taxon>Actinopterygii</taxon>
        <taxon>Neopterygii</taxon>
        <taxon>Teleostei</taxon>
        <taxon>Neoteleostei</taxon>
        <taxon>Acanthomorphata</taxon>
        <taxon>Ovalentaria</taxon>
        <taxon>Atherinomorphae</taxon>
        <taxon>Cyprinodontiformes</taxon>
        <taxon>Goodeidae</taxon>
        <taxon>Xenoophorus</taxon>
    </lineage>
</organism>
<accession>A0ABV0QBM8</accession>
<name>A0ABV0QBM8_9TELE</name>
<sequence length="56" mass="6093">ESKSRQRSGGVDPRRHAAGGAHRTCQVKAVVSPRFYGLEGRSGHRASREEETSQTA</sequence>
<feature type="non-terminal residue" evidence="2">
    <location>
        <position position="1"/>
    </location>
</feature>
<dbReference type="EMBL" id="JAHRIN010006363">
    <property type="protein sequence ID" value="MEQ2193200.1"/>
    <property type="molecule type" value="Genomic_DNA"/>
</dbReference>
<evidence type="ECO:0000313" key="2">
    <source>
        <dbReference type="EMBL" id="MEQ2193200.1"/>
    </source>
</evidence>
<dbReference type="Proteomes" id="UP001434883">
    <property type="component" value="Unassembled WGS sequence"/>
</dbReference>
<evidence type="ECO:0000256" key="1">
    <source>
        <dbReference type="SAM" id="MobiDB-lite"/>
    </source>
</evidence>
<reference evidence="2 3" key="1">
    <citation type="submission" date="2021-06" db="EMBL/GenBank/DDBJ databases">
        <authorList>
            <person name="Palmer J.M."/>
        </authorList>
    </citation>
    <scope>NUCLEOTIDE SEQUENCE [LARGE SCALE GENOMIC DNA]</scope>
    <source>
        <strain evidence="2 3">XC_2019</strain>
        <tissue evidence="2">Muscle</tissue>
    </source>
</reference>